<keyword evidence="1" id="KW-0812">Transmembrane</keyword>
<keyword evidence="1" id="KW-0472">Membrane</keyword>
<dbReference type="AlphaFoldDB" id="A0A2H0V3E9"/>
<gene>
    <name evidence="2" type="ORF">COT97_05720</name>
</gene>
<sequence>MANLLFFICILFEICGMIFLLPLLIEGLNPITKFGLCLFIIPGFLLGTSSLYMEHSGSNNSVVVKDEPEFLTKHAFCFTGCANIPDVVTWSGSVKLSNGKMVEYELSVEPNKDTFAFFAASLPYNNRAPLSVGKVQHFFDHLMSPYLLAFPEYMSRQPVETDVSRTNDGLTSVKIIELGKEKFYLQLRGYFQPILWERGWQIREKEYQVINFVEGGD</sequence>
<evidence type="ECO:0000256" key="1">
    <source>
        <dbReference type="SAM" id="Phobius"/>
    </source>
</evidence>
<dbReference type="EMBL" id="PFAP01000047">
    <property type="protein sequence ID" value="PIR93634.1"/>
    <property type="molecule type" value="Genomic_DNA"/>
</dbReference>
<name>A0A2H0V3E9_9BACT</name>
<accession>A0A2H0V3E9</accession>
<organism evidence="2 3">
    <name type="scientific">Candidatus Falkowbacteria bacterium CG10_big_fil_rev_8_21_14_0_10_39_11</name>
    <dbReference type="NCBI Taxonomy" id="1974565"/>
    <lineage>
        <taxon>Bacteria</taxon>
        <taxon>Candidatus Falkowiibacteriota</taxon>
    </lineage>
</organism>
<proteinExistence type="predicted"/>
<reference evidence="3" key="1">
    <citation type="submission" date="2017-09" db="EMBL/GenBank/DDBJ databases">
        <title>Depth-based differentiation of microbial function through sediment-hosted aquifers and enrichment of novel symbionts in the deep terrestrial subsurface.</title>
        <authorList>
            <person name="Probst A.J."/>
            <person name="Ladd B."/>
            <person name="Jarett J.K."/>
            <person name="Geller-Mcgrath D.E."/>
            <person name="Sieber C.M.K."/>
            <person name="Emerson J.B."/>
            <person name="Anantharaman K."/>
            <person name="Thomas B.C."/>
            <person name="Malmstrom R."/>
            <person name="Stieglmeier M."/>
            <person name="Klingl A."/>
            <person name="Woyke T."/>
            <person name="Ryan C.M."/>
            <person name="Banfield J.F."/>
        </authorList>
    </citation>
    <scope>NUCLEOTIDE SEQUENCE [LARGE SCALE GENOMIC DNA]</scope>
</reference>
<feature type="transmembrane region" description="Helical" evidence="1">
    <location>
        <begin position="31"/>
        <end position="52"/>
    </location>
</feature>
<feature type="transmembrane region" description="Helical" evidence="1">
    <location>
        <begin position="5"/>
        <end position="25"/>
    </location>
</feature>
<evidence type="ECO:0000313" key="3">
    <source>
        <dbReference type="Proteomes" id="UP000229901"/>
    </source>
</evidence>
<evidence type="ECO:0000313" key="2">
    <source>
        <dbReference type="EMBL" id="PIR93634.1"/>
    </source>
</evidence>
<comment type="caution">
    <text evidence="2">The sequence shown here is derived from an EMBL/GenBank/DDBJ whole genome shotgun (WGS) entry which is preliminary data.</text>
</comment>
<keyword evidence="1" id="KW-1133">Transmembrane helix</keyword>
<dbReference type="Proteomes" id="UP000229901">
    <property type="component" value="Unassembled WGS sequence"/>
</dbReference>
<protein>
    <submittedName>
        <fullName evidence="2">Uncharacterized protein</fullName>
    </submittedName>
</protein>